<accession>A0A378K745</accession>
<dbReference type="EMBL" id="UGOL01000001">
    <property type="protein sequence ID" value="STX80349.1"/>
    <property type="molecule type" value="Genomic_DNA"/>
</dbReference>
<keyword evidence="1" id="KW-0175">Coiled coil</keyword>
<name>A0A378K745_LEGPN</name>
<dbReference type="Proteomes" id="UP000254631">
    <property type="component" value="Unassembled WGS sequence"/>
</dbReference>
<evidence type="ECO:0000313" key="3">
    <source>
        <dbReference type="Proteomes" id="UP000254631"/>
    </source>
</evidence>
<gene>
    <name evidence="2" type="ORF">NCTC12000_02361</name>
</gene>
<feature type="coiled-coil region" evidence="1">
    <location>
        <begin position="249"/>
        <end position="276"/>
    </location>
</feature>
<reference evidence="2 3" key="1">
    <citation type="submission" date="2018-06" db="EMBL/GenBank/DDBJ databases">
        <authorList>
            <consortium name="Pathogen Informatics"/>
            <person name="Doyle S."/>
        </authorList>
    </citation>
    <scope>NUCLEOTIDE SEQUENCE [LARGE SCALE GENOMIC DNA]</scope>
    <source>
        <strain evidence="2 3">NCTC12000</strain>
    </source>
</reference>
<protein>
    <submittedName>
        <fullName evidence="2">Purine NTPase, putative</fullName>
    </submittedName>
</protein>
<proteinExistence type="predicted"/>
<sequence>MKSKEEWFNEWRQEKAKSEQAYIKTVPLVEEYIKSFDTLAELRSDVANPDSEKIKKMDAHKRRTLSVLLYAKLKLDEVIEKISDSDSQEKDLLVELNNTLSKVYDNPKSDAKKRVKILIETTEHLLDIKNHSDPQLAKELCADLYALLCIAKRSLKKNEILASWFIDVHEINKKLEELLAKTEKKVESLEKILSERPNKSLDTSLKDRTIQDYFNERFTEILSGDEEQRAKLDKLKVSLKEVADGLSGIVELRKEKATISEKIKKIEALLKIVEENDKKVAGRQYFLDLLASYKDHFNTLMSTEGGELKKQLAGIIEQLKTPDFYQTVSSTLLWGASWATSLGTVIYRQLTPQAVQDRVSAYAPATLDSEAKALLQELARQQLIELKKQQSLKRDELVQRYSQLASGSPELEKLIINATSDHLEQIAAATTETSKVLDRYDQIEIKLKDNVEKLKGNQLTRKQLSDFIEKNDTWIVKLSNWLAENIHEIFKSDTARMIDKARKAQQKLGEFERQYQTEIESEKAKIENNDSLSSEMKVFLKNQFEETKKAGGMEQKPQKNLSKETLQKLFVSLLPEHEEISSGVIFSPFN</sequence>
<evidence type="ECO:0000256" key="1">
    <source>
        <dbReference type="SAM" id="Coils"/>
    </source>
</evidence>
<dbReference type="RefSeq" id="WP_027219288.1">
    <property type="nucleotide sequence ID" value="NZ_BAZA01000065.1"/>
</dbReference>
<organism evidence="2 3">
    <name type="scientific">Legionella pneumophila</name>
    <dbReference type="NCBI Taxonomy" id="446"/>
    <lineage>
        <taxon>Bacteria</taxon>
        <taxon>Pseudomonadati</taxon>
        <taxon>Pseudomonadota</taxon>
        <taxon>Gammaproteobacteria</taxon>
        <taxon>Legionellales</taxon>
        <taxon>Legionellaceae</taxon>
        <taxon>Legionella</taxon>
    </lineage>
</organism>
<evidence type="ECO:0000313" key="2">
    <source>
        <dbReference type="EMBL" id="STX80349.1"/>
    </source>
</evidence>
<dbReference type="AlphaFoldDB" id="A0A378K745"/>